<dbReference type="GeneID" id="121397156"/>
<dbReference type="RefSeq" id="XP_041429295.1">
    <property type="nucleotide sequence ID" value="XM_041573361.1"/>
</dbReference>
<evidence type="ECO:0000256" key="1">
    <source>
        <dbReference type="SAM" id="MobiDB-lite"/>
    </source>
</evidence>
<accession>A0A8J1LKS1</accession>
<proteinExistence type="predicted"/>
<sequence length="88" mass="9899">MADESRQNKLASTRRKLKEYQQKTTTPAPTGGKKKKKSKESDPDHLPRLSPDPVSQTAHSLIILPCVTLLSFYTAMPNKQRRTSSFSL</sequence>
<dbReference type="KEGG" id="xla:121397156"/>
<dbReference type="Proteomes" id="UP000186698">
    <property type="component" value="Chromosome 8L"/>
</dbReference>
<feature type="region of interest" description="Disordered" evidence="1">
    <location>
        <begin position="1"/>
        <end position="56"/>
    </location>
</feature>
<evidence type="ECO:0000313" key="2">
    <source>
        <dbReference type="Proteomes" id="UP000186698"/>
    </source>
</evidence>
<keyword evidence="2" id="KW-1185">Reference proteome</keyword>
<name>A0A8J1LKS1_XENLA</name>
<organism evidence="2 3">
    <name type="scientific">Xenopus laevis</name>
    <name type="common">African clawed frog</name>
    <dbReference type="NCBI Taxonomy" id="8355"/>
    <lineage>
        <taxon>Eukaryota</taxon>
        <taxon>Metazoa</taxon>
        <taxon>Chordata</taxon>
        <taxon>Craniata</taxon>
        <taxon>Vertebrata</taxon>
        <taxon>Euteleostomi</taxon>
        <taxon>Amphibia</taxon>
        <taxon>Batrachia</taxon>
        <taxon>Anura</taxon>
        <taxon>Pipoidea</taxon>
        <taxon>Pipidae</taxon>
        <taxon>Xenopodinae</taxon>
        <taxon>Xenopus</taxon>
        <taxon>Xenopus</taxon>
    </lineage>
</organism>
<evidence type="ECO:0000313" key="3">
    <source>
        <dbReference type="RefSeq" id="XP_041429295.1"/>
    </source>
</evidence>
<reference evidence="3" key="1">
    <citation type="submission" date="2025-08" db="UniProtKB">
        <authorList>
            <consortium name="RefSeq"/>
        </authorList>
    </citation>
    <scope>IDENTIFICATION</scope>
    <source>
        <strain evidence="3">J_2021</strain>
        <tissue evidence="3">Erythrocytes</tissue>
    </source>
</reference>
<protein>
    <submittedName>
        <fullName evidence="3">Golgin subfamily A member 6C-like</fullName>
    </submittedName>
</protein>
<gene>
    <name evidence="3" type="primary">LOC121397156</name>
</gene>
<dbReference type="AlphaFoldDB" id="A0A8J1LKS1"/>